<name>A0AAN6T477_9PEZI</name>
<protein>
    <recommendedName>
        <fullName evidence="3">CCZ1/INTU/HSP4 first Longin domain-containing protein</fullName>
    </recommendedName>
</protein>
<evidence type="ECO:0000256" key="2">
    <source>
        <dbReference type="SAM" id="MobiDB-lite"/>
    </source>
</evidence>
<dbReference type="GO" id="GO:0016192">
    <property type="term" value="P:vesicle-mediated transport"/>
    <property type="evidence" value="ECO:0007669"/>
    <property type="project" value="InterPro"/>
</dbReference>
<accession>A0AAN6T477</accession>
<feature type="compositionally biased region" description="Low complexity" evidence="2">
    <location>
        <begin position="129"/>
        <end position="145"/>
    </location>
</feature>
<dbReference type="AlphaFoldDB" id="A0AAN6T477"/>
<proteinExistence type="inferred from homology"/>
<feature type="compositionally biased region" description="Acidic residues" evidence="2">
    <location>
        <begin position="762"/>
        <end position="772"/>
    </location>
</feature>
<dbReference type="EMBL" id="MU863627">
    <property type="protein sequence ID" value="KAK4104173.1"/>
    <property type="molecule type" value="Genomic_DNA"/>
</dbReference>
<comment type="caution">
    <text evidence="4">The sequence shown here is derived from an EMBL/GenBank/DDBJ whole genome shotgun (WGS) entry which is preliminary data.</text>
</comment>
<feature type="compositionally biased region" description="Low complexity" evidence="2">
    <location>
        <begin position="736"/>
        <end position="750"/>
    </location>
</feature>
<feature type="region of interest" description="Disordered" evidence="2">
    <location>
        <begin position="387"/>
        <end position="455"/>
    </location>
</feature>
<gene>
    <name evidence="4" type="ORF">N658DRAFT_466151</name>
</gene>
<dbReference type="Pfam" id="PF19031">
    <property type="entry name" value="Intu_longin_1"/>
    <property type="match status" value="1"/>
</dbReference>
<feature type="compositionally biased region" description="Gly residues" evidence="2">
    <location>
        <begin position="751"/>
        <end position="760"/>
    </location>
</feature>
<dbReference type="InterPro" id="IPR043987">
    <property type="entry name" value="CCZ1/INTU/HSP4_longin_1"/>
</dbReference>
<dbReference type="PANTHER" id="PTHR13056:SF0">
    <property type="entry name" value="VACUOLAR FUSION PROTEIN CCZ1 HOMOLOG-RELATED"/>
    <property type="match status" value="1"/>
</dbReference>
<dbReference type="PANTHER" id="PTHR13056">
    <property type="entry name" value="VACUOLAR FUSION PROTEIN CCZ1 HOMOLOG-RELATED"/>
    <property type="match status" value="1"/>
</dbReference>
<evidence type="ECO:0000313" key="4">
    <source>
        <dbReference type="EMBL" id="KAK4104173.1"/>
    </source>
</evidence>
<feature type="compositionally biased region" description="Acidic residues" evidence="2">
    <location>
        <begin position="485"/>
        <end position="499"/>
    </location>
</feature>
<feature type="compositionally biased region" description="Low complexity" evidence="2">
    <location>
        <begin position="154"/>
        <end position="169"/>
    </location>
</feature>
<feature type="region of interest" description="Disordered" evidence="2">
    <location>
        <begin position="736"/>
        <end position="774"/>
    </location>
</feature>
<dbReference type="InterPro" id="IPR013176">
    <property type="entry name" value="Ccz1"/>
</dbReference>
<evidence type="ECO:0000256" key="1">
    <source>
        <dbReference type="ARBA" id="ARBA00005352"/>
    </source>
</evidence>
<dbReference type="GO" id="GO:0035658">
    <property type="term" value="C:Mon1-Ccz1 complex"/>
    <property type="evidence" value="ECO:0007669"/>
    <property type="project" value="InterPro"/>
</dbReference>
<reference evidence="4" key="1">
    <citation type="journal article" date="2023" name="Mol. Phylogenet. Evol.">
        <title>Genome-scale phylogeny and comparative genomics of the fungal order Sordariales.</title>
        <authorList>
            <person name="Hensen N."/>
            <person name="Bonometti L."/>
            <person name="Westerberg I."/>
            <person name="Brannstrom I.O."/>
            <person name="Guillou S."/>
            <person name="Cros-Aarteil S."/>
            <person name="Calhoun S."/>
            <person name="Haridas S."/>
            <person name="Kuo A."/>
            <person name="Mondo S."/>
            <person name="Pangilinan J."/>
            <person name="Riley R."/>
            <person name="LaButti K."/>
            <person name="Andreopoulos B."/>
            <person name="Lipzen A."/>
            <person name="Chen C."/>
            <person name="Yan M."/>
            <person name="Daum C."/>
            <person name="Ng V."/>
            <person name="Clum A."/>
            <person name="Steindorff A."/>
            <person name="Ohm R.A."/>
            <person name="Martin F."/>
            <person name="Silar P."/>
            <person name="Natvig D.O."/>
            <person name="Lalanne C."/>
            <person name="Gautier V."/>
            <person name="Ament-Velasquez S.L."/>
            <person name="Kruys A."/>
            <person name="Hutchinson M.I."/>
            <person name="Powell A.J."/>
            <person name="Barry K."/>
            <person name="Miller A.N."/>
            <person name="Grigoriev I.V."/>
            <person name="Debuchy R."/>
            <person name="Gladieux P."/>
            <person name="Hiltunen Thoren M."/>
            <person name="Johannesson H."/>
        </authorList>
    </citation>
    <scope>NUCLEOTIDE SEQUENCE</scope>
    <source>
        <strain evidence="4">CBS 757.83</strain>
    </source>
</reference>
<keyword evidence="5" id="KW-1185">Reference proteome</keyword>
<organism evidence="4 5">
    <name type="scientific">Parathielavia hyrcaniae</name>
    <dbReference type="NCBI Taxonomy" id="113614"/>
    <lineage>
        <taxon>Eukaryota</taxon>
        <taxon>Fungi</taxon>
        <taxon>Dikarya</taxon>
        <taxon>Ascomycota</taxon>
        <taxon>Pezizomycotina</taxon>
        <taxon>Sordariomycetes</taxon>
        <taxon>Sordariomycetidae</taxon>
        <taxon>Sordariales</taxon>
        <taxon>Chaetomiaceae</taxon>
        <taxon>Parathielavia</taxon>
    </lineage>
</organism>
<feature type="region of interest" description="Disordered" evidence="2">
    <location>
        <begin position="129"/>
        <end position="177"/>
    </location>
</feature>
<evidence type="ECO:0000313" key="5">
    <source>
        <dbReference type="Proteomes" id="UP001305647"/>
    </source>
</evidence>
<feature type="region of interest" description="Disordered" evidence="2">
    <location>
        <begin position="480"/>
        <end position="503"/>
    </location>
</feature>
<dbReference type="Proteomes" id="UP001305647">
    <property type="component" value="Unassembled WGS sequence"/>
</dbReference>
<sequence>MANPLASASGLVPAQLGFLAIYNPSLGTTDETVNDQIVYYASASSLSASKRRRHRAAAKDGRPTDAISNQERNERLRQIGLAQGMVEFGKSFSGGKPVDSIDTERSRVVLHELEPGWWILASIDLTRLPLPPTKTTGTSASTTSAPSPPPAPPSSAKGTTTTTTSQSQQPPTPQYEYSSREVKPAILLLQDLLRAHALFLLHHGPSLSSCLASTSPSTSASSSTATLCPHFTALLARYWDLFLSTWPVLLHGNPACGVLGGIKVAACGELGIGVGEEDRGSGEREVLEGLVGRVEGLVDLVVGRFGSAAPGGGGGVDVGKKGKGLARRGGGEEEGGWLGLGSEVGAEGGVVFLGVGALSRRSLWAVASWVEDIYMWGESAYGVVEVPAGSPSRARKRRGAGKKAGAVSPSSVSTGKKDPAKAKPAAAELQPSGDIRATDRNASAPEELPETAGAGGGVDKMLSYLKLGYGTYWSLGTSSPATISDADDEPQQPEGSEDVESQKPLKDLDAGYFLVGLDERDAEIKQPDSAEEEHLARQRTVTVELAAQDFHGSNAHTADLPNTNTNKSKKTNLRPVVYVHRPFIYVLLFRPDRFSPSSWSDLSQSLHTQFTPLHKPLVTSTAYRPEKPTLAGPAATSQTSRSEIYDLVFDTDTLTIHSTIPNIPDPVFLLADTSPSSNTANPEAACWTRVEALNTHNQILNMFAATRGDQSAVEETCKTSRGWWVVWNRVVDHRGASAGDSRSLSSSPSAGGPGAGGGGTAAEEDDDVDEGDGSAARGCKDIFLIRRASDHAGGGSGGGVRAVSASYVGGGGGGWTDGASRLAQGIGVDTRRYIEGLLSLNR</sequence>
<evidence type="ECO:0000259" key="3">
    <source>
        <dbReference type="Pfam" id="PF19031"/>
    </source>
</evidence>
<feature type="domain" description="CCZ1/INTU/HSP4 first Longin" evidence="3">
    <location>
        <begin position="18"/>
        <end position="125"/>
    </location>
</feature>
<comment type="similarity">
    <text evidence="1">Belongs to the CCZ1 family.</text>
</comment>
<reference evidence="4" key="2">
    <citation type="submission" date="2023-05" db="EMBL/GenBank/DDBJ databases">
        <authorList>
            <consortium name="Lawrence Berkeley National Laboratory"/>
            <person name="Steindorff A."/>
            <person name="Hensen N."/>
            <person name="Bonometti L."/>
            <person name="Westerberg I."/>
            <person name="Brannstrom I.O."/>
            <person name="Guillou S."/>
            <person name="Cros-Aarteil S."/>
            <person name="Calhoun S."/>
            <person name="Haridas S."/>
            <person name="Kuo A."/>
            <person name="Mondo S."/>
            <person name="Pangilinan J."/>
            <person name="Riley R."/>
            <person name="Labutti K."/>
            <person name="Andreopoulos B."/>
            <person name="Lipzen A."/>
            <person name="Chen C."/>
            <person name="Yanf M."/>
            <person name="Daum C."/>
            <person name="Ng V."/>
            <person name="Clum A."/>
            <person name="Ohm R."/>
            <person name="Martin F."/>
            <person name="Silar P."/>
            <person name="Natvig D."/>
            <person name="Lalanne C."/>
            <person name="Gautier V."/>
            <person name="Ament-Velasquez S.L."/>
            <person name="Kruys A."/>
            <person name="Hutchinson M.I."/>
            <person name="Powell A.J."/>
            <person name="Barry K."/>
            <person name="Miller A.N."/>
            <person name="Grigoriev I.V."/>
            <person name="Debuchy R."/>
            <person name="Gladieux P."/>
            <person name="Thoren M.H."/>
            <person name="Johannesson H."/>
        </authorList>
    </citation>
    <scope>NUCLEOTIDE SEQUENCE</scope>
    <source>
        <strain evidence="4">CBS 757.83</strain>
    </source>
</reference>